<dbReference type="PROSITE" id="PS00552">
    <property type="entry name" value="HTH_MERR_1"/>
    <property type="match status" value="1"/>
</dbReference>
<dbReference type="Gene3D" id="1.10.1660.10">
    <property type="match status" value="1"/>
</dbReference>
<name>A0A926QM95_9BACL</name>
<evidence type="ECO:0000256" key="2">
    <source>
        <dbReference type="ARBA" id="ARBA00023015"/>
    </source>
</evidence>
<keyword evidence="2" id="KW-0805">Transcription regulation</keyword>
<dbReference type="GO" id="GO:0003700">
    <property type="term" value="F:DNA-binding transcription factor activity"/>
    <property type="evidence" value="ECO:0007669"/>
    <property type="project" value="InterPro"/>
</dbReference>
<evidence type="ECO:0000256" key="1">
    <source>
        <dbReference type="ARBA" id="ARBA00022491"/>
    </source>
</evidence>
<evidence type="ECO:0000259" key="5">
    <source>
        <dbReference type="PROSITE" id="PS50937"/>
    </source>
</evidence>
<keyword evidence="4" id="KW-0804">Transcription</keyword>
<dbReference type="GO" id="GO:0003677">
    <property type="term" value="F:DNA binding"/>
    <property type="evidence" value="ECO:0007669"/>
    <property type="project" value="UniProtKB-KW"/>
</dbReference>
<gene>
    <name evidence="6" type="ORF">ICC18_23885</name>
</gene>
<reference evidence="6" key="1">
    <citation type="submission" date="2020-09" db="EMBL/GenBank/DDBJ databases">
        <title>Draft Genome Sequence of Paenibacillus sp. WST5.</title>
        <authorList>
            <person name="Bao Z."/>
        </authorList>
    </citation>
    <scope>NUCLEOTIDE SEQUENCE</scope>
    <source>
        <strain evidence="6">WST5</strain>
    </source>
</reference>
<proteinExistence type="predicted"/>
<dbReference type="Pfam" id="PF13411">
    <property type="entry name" value="MerR_1"/>
    <property type="match status" value="1"/>
</dbReference>
<evidence type="ECO:0000313" key="7">
    <source>
        <dbReference type="Proteomes" id="UP000650466"/>
    </source>
</evidence>
<keyword evidence="7" id="KW-1185">Reference proteome</keyword>
<dbReference type="InterPro" id="IPR000551">
    <property type="entry name" value="MerR-type_HTH_dom"/>
</dbReference>
<comment type="caution">
    <text evidence="6">The sequence shown here is derived from an EMBL/GenBank/DDBJ whole genome shotgun (WGS) entry which is preliminary data.</text>
</comment>
<dbReference type="EMBL" id="JACVVD010000010">
    <property type="protein sequence ID" value="MBD0383154.1"/>
    <property type="molecule type" value="Genomic_DNA"/>
</dbReference>
<dbReference type="PANTHER" id="PTHR30204:SF69">
    <property type="entry name" value="MERR-FAMILY TRANSCRIPTIONAL REGULATOR"/>
    <property type="match status" value="1"/>
</dbReference>
<protein>
    <submittedName>
        <fullName evidence="6">MerR family transcriptional regulator</fullName>
    </submittedName>
</protein>
<sequence length="137" mass="15851">MKRLTVSQVAKASNVNIETVRYYERRGLISAPPRTHSGYRMYANEAVDDIQFIKRAQDLGFSLEEIKHLLCVYKKEDYFPIEEMSQFAAVKIQEIEEKIHQLNNFKSLLESAISRQESDLPKNQCPIIKKLSESGDL</sequence>
<dbReference type="PANTHER" id="PTHR30204">
    <property type="entry name" value="REDOX-CYCLING DRUG-SENSING TRANSCRIPTIONAL ACTIVATOR SOXR"/>
    <property type="match status" value="1"/>
</dbReference>
<organism evidence="6 7">
    <name type="scientific">Paenibacillus sedimenti</name>
    <dbReference type="NCBI Taxonomy" id="2770274"/>
    <lineage>
        <taxon>Bacteria</taxon>
        <taxon>Bacillati</taxon>
        <taxon>Bacillota</taxon>
        <taxon>Bacilli</taxon>
        <taxon>Bacillales</taxon>
        <taxon>Paenibacillaceae</taxon>
        <taxon>Paenibacillus</taxon>
    </lineage>
</organism>
<keyword evidence="1" id="KW-0678">Repressor</keyword>
<dbReference type="RefSeq" id="WP_188176949.1">
    <property type="nucleotide sequence ID" value="NZ_JACVVD010000010.1"/>
</dbReference>
<evidence type="ECO:0000256" key="4">
    <source>
        <dbReference type="ARBA" id="ARBA00023163"/>
    </source>
</evidence>
<dbReference type="SUPFAM" id="SSF46955">
    <property type="entry name" value="Putative DNA-binding domain"/>
    <property type="match status" value="1"/>
</dbReference>
<evidence type="ECO:0000313" key="6">
    <source>
        <dbReference type="EMBL" id="MBD0383154.1"/>
    </source>
</evidence>
<dbReference type="PRINTS" id="PR00040">
    <property type="entry name" value="HTHMERR"/>
</dbReference>
<feature type="domain" description="HTH merR-type" evidence="5">
    <location>
        <begin position="3"/>
        <end position="72"/>
    </location>
</feature>
<evidence type="ECO:0000256" key="3">
    <source>
        <dbReference type="ARBA" id="ARBA00023125"/>
    </source>
</evidence>
<dbReference type="PROSITE" id="PS50937">
    <property type="entry name" value="HTH_MERR_2"/>
    <property type="match status" value="1"/>
</dbReference>
<keyword evidence="3" id="KW-0238">DNA-binding</keyword>
<dbReference type="SMART" id="SM00422">
    <property type="entry name" value="HTH_MERR"/>
    <property type="match status" value="1"/>
</dbReference>
<dbReference type="InterPro" id="IPR009061">
    <property type="entry name" value="DNA-bd_dom_put_sf"/>
</dbReference>
<accession>A0A926QM95</accession>
<dbReference type="InterPro" id="IPR047057">
    <property type="entry name" value="MerR_fam"/>
</dbReference>
<dbReference type="Proteomes" id="UP000650466">
    <property type="component" value="Unassembled WGS sequence"/>
</dbReference>
<dbReference type="AlphaFoldDB" id="A0A926QM95"/>